<dbReference type="SUPFAM" id="SSF50998">
    <property type="entry name" value="Quinoprotein alcohol dehydrogenase-like"/>
    <property type="match status" value="1"/>
</dbReference>
<dbReference type="SMART" id="SM00320">
    <property type="entry name" value="WD40"/>
    <property type="match status" value="3"/>
</dbReference>
<dbReference type="PANTHER" id="PTHR19879:SF9">
    <property type="entry name" value="TRANSCRIPTION INITIATION FACTOR TFIID SUBUNIT 5"/>
    <property type="match status" value="1"/>
</dbReference>
<comment type="caution">
    <text evidence="4">The sequence shown here is derived from an EMBL/GenBank/DDBJ whole genome shotgun (WGS) entry which is preliminary data.</text>
</comment>
<keyword evidence="5" id="KW-1185">Reference proteome</keyword>
<evidence type="ECO:0000313" key="4">
    <source>
        <dbReference type="EMBL" id="MEU6821698.1"/>
    </source>
</evidence>
<keyword evidence="1" id="KW-0853">WD repeat</keyword>
<dbReference type="PROSITE" id="PS50082">
    <property type="entry name" value="WD_REPEATS_2"/>
    <property type="match status" value="1"/>
</dbReference>
<dbReference type="InterPro" id="IPR010982">
    <property type="entry name" value="Lambda_DNA-bd_dom_sf"/>
</dbReference>
<dbReference type="InterPro" id="IPR024977">
    <property type="entry name" value="Apc4-like_WD40_dom"/>
</dbReference>
<feature type="repeat" description="WD" evidence="1">
    <location>
        <begin position="1190"/>
        <end position="1231"/>
    </location>
</feature>
<dbReference type="RefSeq" id="WP_359348054.1">
    <property type="nucleotide sequence ID" value="NZ_JBEYXV010000006.1"/>
</dbReference>
<dbReference type="InterPro" id="IPR015943">
    <property type="entry name" value="WD40/YVTN_repeat-like_dom_sf"/>
</dbReference>
<dbReference type="EMBL" id="JBEYXV010000006">
    <property type="protein sequence ID" value="MEU6821698.1"/>
    <property type="molecule type" value="Genomic_DNA"/>
</dbReference>
<dbReference type="Gene3D" id="2.130.10.10">
    <property type="entry name" value="YVTN repeat-like/Quinoprotein amine dehydrogenase"/>
    <property type="match status" value="3"/>
</dbReference>
<dbReference type="SMART" id="SM00530">
    <property type="entry name" value="HTH_XRE"/>
    <property type="match status" value="1"/>
</dbReference>
<dbReference type="Gene3D" id="1.10.260.40">
    <property type="entry name" value="lambda repressor-like DNA-binding domains"/>
    <property type="match status" value="1"/>
</dbReference>
<evidence type="ECO:0000259" key="3">
    <source>
        <dbReference type="PROSITE" id="PS50943"/>
    </source>
</evidence>
<dbReference type="PROSITE" id="PS50943">
    <property type="entry name" value="HTH_CROC1"/>
    <property type="match status" value="1"/>
</dbReference>
<protein>
    <submittedName>
        <fullName evidence="4">Helix-turn-helix domain-containing protein</fullName>
    </submittedName>
</protein>
<dbReference type="Pfam" id="PF13560">
    <property type="entry name" value="HTH_31"/>
    <property type="match status" value="1"/>
</dbReference>
<accession>A0ABV3BL26</accession>
<dbReference type="SUPFAM" id="SSF47413">
    <property type="entry name" value="lambda repressor-like DNA-binding domains"/>
    <property type="match status" value="1"/>
</dbReference>
<evidence type="ECO:0000256" key="2">
    <source>
        <dbReference type="SAM" id="MobiDB-lite"/>
    </source>
</evidence>
<dbReference type="SUPFAM" id="SSF52540">
    <property type="entry name" value="P-loop containing nucleoside triphosphate hydrolases"/>
    <property type="match status" value="1"/>
</dbReference>
<dbReference type="Proteomes" id="UP001551176">
    <property type="component" value="Unassembled WGS sequence"/>
</dbReference>
<dbReference type="CDD" id="cd00093">
    <property type="entry name" value="HTH_XRE"/>
    <property type="match status" value="1"/>
</dbReference>
<dbReference type="SUPFAM" id="SSF75011">
    <property type="entry name" value="3-carboxy-cis,cis-mucoante lactonizing enzyme"/>
    <property type="match status" value="1"/>
</dbReference>
<feature type="region of interest" description="Disordered" evidence="2">
    <location>
        <begin position="1"/>
        <end position="20"/>
    </location>
</feature>
<feature type="compositionally biased region" description="Basic and acidic residues" evidence="2">
    <location>
        <begin position="1"/>
        <end position="16"/>
    </location>
</feature>
<organism evidence="4 5">
    <name type="scientific">Streptomyces atriruber</name>
    <dbReference type="NCBI Taxonomy" id="545121"/>
    <lineage>
        <taxon>Bacteria</taxon>
        <taxon>Bacillati</taxon>
        <taxon>Actinomycetota</taxon>
        <taxon>Actinomycetes</taxon>
        <taxon>Kitasatosporales</taxon>
        <taxon>Streptomycetaceae</taxon>
        <taxon>Streptomyces</taxon>
    </lineage>
</organism>
<proteinExistence type="predicted"/>
<reference evidence="4 5" key="1">
    <citation type="submission" date="2024-06" db="EMBL/GenBank/DDBJ databases">
        <title>The Natural Products Discovery Center: Release of the First 8490 Sequenced Strains for Exploring Actinobacteria Biosynthetic Diversity.</title>
        <authorList>
            <person name="Kalkreuter E."/>
            <person name="Kautsar S.A."/>
            <person name="Yang D."/>
            <person name="Bader C.D."/>
            <person name="Teijaro C.N."/>
            <person name="Fluegel L."/>
            <person name="Davis C.M."/>
            <person name="Simpson J.R."/>
            <person name="Lauterbach L."/>
            <person name="Steele A.D."/>
            <person name="Gui C."/>
            <person name="Meng S."/>
            <person name="Li G."/>
            <person name="Viehrig K."/>
            <person name="Ye F."/>
            <person name="Su P."/>
            <person name="Kiefer A.F."/>
            <person name="Nichols A."/>
            <person name="Cepeda A.J."/>
            <person name="Yan W."/>
            <person name="Fan B."/>
            <person name="Jiang Y."/>
            <person name="Adhikari A."/>
            <person name="Zheng C.-J."/>
            <person name="Schuster L."/>
            <person name="Cowan T.M."/>
            <person name="Smanski M.J."/>
            <person name="Chevrette M.G."/>
            <person name="De Carvalho L.P.S."/>
            <person name="Shen B."/>
        </authorList>
    </citation>
    <scope>NUCLEOTIDE SEQUENCE [LARGE SCALE GENOMIC DNA]</scope>
    <source>
        <strain evidence="4 5">NPDC046838</strain>
    </source>
</reference>
<evidence type="ECO:0000256" key="1">
    <source>
        <dbReference type="PROSITE-ProRule" id="PRU00221"/>
    </source>
</evidence>
<dbReference type="PANTHER" id="PTHR19879">
    <property type="entry name" value="TRANSCRIPTION INITIATION FACTOR TFIID"/>
    <property type="match status" value="1"/>
</dbReference>
<dbReference type="InterPro" id="IPR027417">
    <property type="entry name" value="P-loop_NTPase"/>
</dbReference>
<name>A0ABV3BL26_9ACTN</name>
<sequence length="1302" mass="138898">MSDGNRETASDQRLHPSPETFGECLRRLRAERGMSLADLSRVAHYSRGYLSKVENGQKPPTADVARGCDEALDAGGELVALAPPPAGGRGACPYPGLAAFGPGDAAWFFGRERATAALTARLAERLRVPGPVVVVGPSGAGKSSLLRAGLVPAVARGALPVPGSRSWPVVCFSPGAQPLESLAAALAGVARQGGAEPLGSPSSVESPGSPGSSGSYAAAARAAALRTGGLVLVADQFEEVFTLCGTERERRRFIEALCSLAVPAEGPARPPVLVVIGVRADFYATCLEHPELVTALRDGQLPLGPMSRDELREAIEGPARRTGLVLDPGLADLLLAELGVHDDDRPPPDAGALPLLAHALLATWQQRDERDDRMSVGGYRLTGGIRGAVEATAERVYCRLAPAERTAARHLLLSMVRIGPGRQSTRRRVSREHLAALLPGADTTRRVVDAFADARLLTLDEEGAQLAHEALLSAWPRLRGWIDADAARLRDRQRLAEAADAWASCGHDPAALYRGTQLALATEALAGTHTDRATPERRFLAAARAAEGRHARRRRGARAALVVLTVLALLASVTAWQQHRGRVQRDVEAASRRLASRAESLRYTHPAVAMRMSVAAWRLHPTPEAEAGLMAAAAQAEQDAFRPPAGEGDDEYHGAHLSADGRVVLTRDEHHIHVWDVVRHERRARISHHGRQVQDLTADGGRLLLGKGGRARVYDARSGRPVGPAFRSPHEPASFSPTGRHVVVNDLAALRVLRADSGRVTRRIALSPYADVPEAVVGRDDRLMAFCRSGARDGPRALEIHAAAGGPFSGVPVRLPAKDRRAVCGTEHLGHRIVLDPRGRFLASVGDDVRVWDLATGKSWLASPVGSSPAFSADGGFLAVTTDEEVILWRTADPRRPVYRHSLNGGTASQPRIDTEDRAIRYWEDGTTVRTLALGNALTSAWRRGTVTEAQYAPDGERLAVARRSGDRMDFELWPTGSGGPHRRIGSADCDLSGAGDVGPAERSCDVLMSFSADGNLLAHGIRARHDYTSRRHAQTVHVFDVRRMRERSRHVLAPAGRMEQDVVDLALTPDGGTLLLRRDTARRLDSLDLRAGADAAATHVTFNSQAPGNSHLVVRPDGAFAADAGGLYRLPSGRRPARPPLQPQGAHRIAFSADGNLLAAGAHTGRVALWNGGGTRLIADLPGTFTVTGDGSGSPVTALAFSPDGRKLAVGDGGGRVALYDVRSSRLLVASLPTGGDLVRALAFTRDGSTVLTAGEHTPSLAYRIEHDYLVERVCARTGGGFSPADWERHIPDAPYRRTCT</sequence>
<dbReference type="Pfam" id="PF12894">
    <property type="entry name" value="ANAPC4_WD40"/>
    <property type="match status" value="1"/>
</dbReference>
<gene>
    <name evidence="4" type="ORF">ABZ921_13790</name>
</gene>
<dbReference type="InterPro" id="IPR001387">
    <property type="entry name" value="Cro/C1-type_HTH"/>
</dbReference>
<dbReference type="Pfam" id="PF20703">
    <property type="entry name" value="nSTAND1"/>
    <property type="match status" value="1"/>
</dbReference>
<dbReference type="InterPro" id="IPR011047">
    <property type="entry name" value="Quinoprotein_ADH-like_sf"/>
</dbReference>
<feature type="region of interest" description="Disordered" evidence="2">
    <location>
        <begin position="194"/>
        <end position="213"/>
    </location>
</feature>
<evidence type="ECO:0000313" key="5">
    <source>
        <dbReference type="Proteomes" id="UP001551176"/>
    </source>
</evidence>
<feature type="compositionally biased region" description="Low complexity" evidence="2">
    <location>
        <begin position="197"/>
        <end position="213"/>
    </location>
</feature>
<dbReference type="InterPro" id="IPR049052">
    <property type="entry name" value="nSTAND1"/>
</dbReference>
<feature type="domain" description="HTH cro/C1-type" evidence="3">
    <location>
        <begin position="25"/>
        <end position="78"/>
    </location>
</feature>
<dbReference type="InterPro" id="IPR001680">
    <property type="entry name" value="WD40_rpt"/>
</dbReference>